<feature type="non-terminal residue" evidence="2">
    <location>
        <position position="1"/>
    </location>
</feature>
<comment type="caution">
    <text evidence="2">The sequence shown here is derived from an EMBL/GenBank/DDBJ whole genome shotgun (WGS) entry which is preliminary data.</text>
</comment>
<accession>A0AAV5U4B7</accession>
<proteinExistence type="predicted"/>
<feature type="non-terminal residue" evidence="2">
    <location>
        <position position="68"/>
    </location>
</feature>
<reference evidence="2" key="1">
    <citation type="submission" date="2023-10" db="EMBL/GenBank/DDBJ databases">
        <title>Genome assembly of Pristionchus species.</title>
        <authorList>
            <person name="Yoshida K."/>
            <person name="Sommer R.J."/>
        </authorList>
    </citation>
    <scope>NUCLEOTIDE SEQUENCE</scope>
    <source>
        <strain evidence="2">RS0144</strain>
    </source>
</reference>
<dbReference type="Proteomes" id="UP001432027">
    <property type="component" value="Unassembled WGS sequence"/>
</dbReference>
<dbReference type="EMBL" id="BTSX01000005">
    <property type="protein sequence ID" value="GMT01699.1"/>
    <property type="molecule type" value="Genomic_DNA"/>
</dbReference>
<evidence type="ECO:0000313" key="2">
    <source>
        <dbReference type="EMBL" id="GMT01699.1"/>
    </source>
</evidence>
<protein>
    <submittedName>
        <fullName evidence="2">Uncharacterized protein</fullName>
    </submittedName>
</protein>
<evidence type="ECO:0000313" key="3">
    <source>
        <dbReference type="Proteomes" id="UP001432027"/>
    </source>
</evidence>
<dbReference type="EMBL" id="BTSX01000005">
    <property type="protein sequence ID" value="GMT01698.1"/>
    <property type="molecule type" value="Genomic_DNA"/>
</dbReference>
<dbReference type="AlphaFoldDB" id="A0AAV5U4B7"/>
<name>A0AAV5U4B7_9BILA</name>
<evidence type="ECO:0000313" key="1">
    <source>
        <dbReference type="EMBL" id="GMT01698.1"/>
    </source>
</evidence>
<gene>
    <name evidence="1" type="ORF">PENTCL1PPCAC_23872</name>
    <name evidence="2" type="ORF">PENTCL1PPCAC_23873</name>
</gene>
<organism evidence="2 3">
    <name type="scientific">Pristionchus entomophagus</name>
    <dbReference type="NCBI Taxonomy" id="358040"/>
    <lineage>
        <taxon>Eukaryota</taxon>
        <taxon>Metazoa</taxon>
        <taxon>Ecdysozoa</taxon>
        <taxon>Nematoda</taxon>
        <taxon>Chromadorea</taxon>
        <taxon>Rhabditida</taxon>
        <taxon>Rhabditina</taxon>
        <taxon>Diplogasteromorpha</taxon>
        <taxon>Diplogasteroidea</taxon>
        <taxon>Neodiplogasteridae</taxon>
        <taxon>Pristionchus</taxon>
    </lineage>
</organism>
<keyword evidence="3" id="KW-1185">Reference proteome</keyword>
<sequence>HIRHSIARPSLELPPSVYFNHLENGSRKFFTVLGNLSLHVTLRLENYGLDNFINWLHFLLPCLLDCFF</sequence>